<proteinExistence type="predicted"/>
<dbReference type="Proteomes" id="UP000689195">
    <property type="component" value="Unassembled WGS sequence"/>
</dbReference>
<evidence type="ECO:0000313" key="3">
    <source>
        <dbReference type="Proteomes" id="UP000689195"/>
    </source>
</evidence>
<feature type="transmembrane region" description="Helical" evidence="1">
    <location>
        <begin position="22"/>
        <end position="44"/>
    </location>
</feature>
<protein>
    <recommendedName>
        <fullName evidence="4">Transmembrane protein</fullName>
    </recommendedName>
</protein>
<sequence length="74" mass="8764">MIREVELTYIYTLTYMEQSKSIQYIILMLCQLIQLFIFQMTNLINQRGELLQQKAKGLSFWIKLQSNSTGELVN</sequence>
<evidence type="ECO:0000256" key="1">
    <source>
        <dbReference type="SAM" id="Phobius"/>
    </source>
</evidence>
<comment type="caution">
    <text evidence="2">The sequence shown here is derived from an EMBL/GenBank/DDBJ whole genome shotgun (WGS) entry which is preliminary data.</text>
</comment>
<organism evidence="2 3">
    <name type="scientific">Paramecium pentaurelia</name>
    <dbReference type="NCBI Taxonomy" id="43138"/>
    <lineage>
        <taxon>Eukaryota</taxon>
        <taxon>Sar</taxon>
        <taxon>Alveolata</taxon>
        <taxon>Ciliophora</taxon>
        <taxon>Intramacronucleata</taxon>
        <taxon>Oligohymenophorea</taxon>
        <taxon>Peniculida</taxon>
        <taxon>Parameciidae</taxon>
        <taxon>Paramecium</taxon>
    </lineage>
</organism>
<gene>
    <name evidence="2" type="ORF">PPENT_87.1.T0740216</name>
</gene>
<reference evidence="2" key="1">
    <citation type="submission" date="2021-01" db="EMBL/GenBank/DDBJ databases">
        <authorList>
            <consortium name="Genoscope - CEA"/>
            <person name="William W."/>
        </authorList>
    </citation>
    <scope>NUCLEOTIDE SEQUENCE</scope>
</reference>
<dbReference type="EMBL" id="CAJJDO010000074">
    <property type="protein sequence ID" value="CAD8180624.1"/>
    <property type="molecule type" value="Genomic_DNA"/>
</dbReference>
<keyword evidence="1" id="KW-1133">Transmembrane helix</keyword>
<keyword evidence="1" id="KW-0812">Transmembrane</keyword>
<name>A0A8S1VSK2_9CILI</name>
<keyword evidence="3" id="KW-1185">Reference proteome</keyword>
<dbReference type="AlphaFoldDB" id="A0A8S1VSK2"/>
<accession>A0A8S1VSK2</accession>
<keyword evidence="1" id="KW-0472">Membrane</keyword>
<evidence type="ECO:0000313" key="2">
    <source>
        <dbReference type="EMBL" id="CAD8180624.1"/>
    </source>
</evidence>
<evidence type="ECO:0008006" key="4">
    <source>
        <dbReference type="Google" id="ProtNLM"/>
    </source>
</evidence>